<organism evidence="2 3">
    <name type="scientific">Cymbomonas tetramitiformis</name>
    <dbReference type="NCBI Taxonomy" id="36881"/>
    <lineage>
        <taxon>Eukaryota</taxon>
        <taxon>Viridiplantae</taxon>
        <taxon>Chlorophyta</taxon>
        <taxon>Pyramimonadophyceae</taxon>
        <taxon>Pyramimonadales</taxon>
        <taxon>Pyramimonadaceae</taxon>
        <taxon>Cymbomonas</taxon>
    </lineage>
</organism>
<feature type="compositionally biased region" description="Polar residues" evidence="1">
    <location>
        <begin position="158"/>
        <end position="168"/>
    </location>
</feature>
<name>A0AAE0F850_9CHLO</name>
<reference evidence="2 3" key="1">
    <citation type="journal article" date="2015" name="Genome Biol. Evol.">
        <title>Comparative Genomics of a Bacterivorous Green Alga Reveals Evolutionary Causalities and Consequences of Phago-Mixotrophic Mode of Nutrition.</title>
        <authorList>
            <person name="Burns J.A."/>
            <person name="Paasch A."/>
            <person name="Narechania A."/>
            <person name="Kim E."/>
        </authorList>
    </citation>
    <scope>NUCLEOTIDE SEQUENCE [LARGE SCALE GENOMIC DNA]</scope>
    <source>
        <strain evidence="2 3">PLY_AMNH</strain>
    </source>
</reference>
<dbReference type="PANTHER" id="PTHR36051:SF2">
    <property type="entry name" value="DYNAMIN"/>
    <property type="match status" value="1"/>
</dbReference>
<proteinExistence type="predicted"/>
<dbReference type="AlphaFoldDB" id="A0AAE0F850"/>
<gene>
    <name evidence="2" type="ORF">CYMTET_35987</name>
</gene>
<evidence type="ECO:0000313" key="2">
    <source>
        <dbReference type="EMBL" id="KAK3254816.1"/>
    </source>
</evidence>
<sequence>MADGPNRRLSNALHFGVGKTGAGFGIGCGVGIGVGAPINFESMGPLGGITAGLSAGISSIRSALAPVEEKLSPLVQKFGPGMKGIKAGVGCGVGLGYGFGAGIMLKPGVATNFAASAQEAVGALAAKAGVPGLVPTLPGVGGASGTSEGPNAQPRADYQSTQTSTTSIAPGPGGQSASSAISNTSAQVDSSGAASSEPQLDPQSLEQLRISHDTLRAVVRQQERLEDLQRTIQDNQEQVYAEIKQIQESLCKVDNTAPFCKR</sequence>
<dbReference type="Proteomes" id="UP001190700">
    <property type="component" value="Unassembled WGS sequence"/>
</dbReference>
<comment type="caution">
    <text evidence="2">The sequence shown here is derived from an EMBL/GenBank/DDBJ whole genome shotgun (WGS) entry which is preliminary data.</text>
</comment>
<evidence type="ECO:0000256" key="1">
    <source>
        <dbReference type="SAM" id="MobiDB-lite"/>
    </source>
</evidence>
<protein>
    <submittedName>
        <fullName evidence="2">Uncharacterized protein</fullName>
    </submittedName>
</protein>
<feature type="region of interest" description="Disordered" evidence="1">
    <location>
        <begin position="139"/>
        <end position="202"/>
    </location>
</feature>
<feature type="compositionally biased region" description="Polar residues" evidence="1">
    <location>
        <begin position="175"/>
        <end position="202"/>
    </location>
</feature>
<dbReference type="EMBL" id="LGRX02023170">
    <property type="protein sequence ID" value="KAK3254816.1"/>
    <property type="molecule type" value="Genomic_DNA"/>
</dbReference>
<accession>A0AAE0F850</accession>
<keyword evidence="3" id="KW-1185">Reference proteome</keyword>
<evidence type="ECO:0000313" key="3">
    <source>
        <dbReference type="Proteomes" id="UP001190700"/>
    </source>
</evidence>
<dbReference type="PANTHER" id="PTHR36051">
    <property type="entry name" value="DYNAMIN"/>
    <property type="match status" value="1"/>
</dbReference>